<gene>
    <name evidence="2" type="ORF">WJX73_000688</name>
</gene>
<sequence length="337" mass="35503">MTITLYNSLPGSLLQRGLVGTQGNYDRLSEDASGTSNSQSGLEDDARKKSMYSAAYPQHPSSAYNSTAARLNNSQSLHASSSLATPWGTTGGLQGSTTYTAEILNSAQTSRRQLADVEDLSCTTVDYTANRHGAAGYSKARTLSGFGAPVGYRTEYESSMGARTLPQLTASSSQKSFFGNSQTLGNALLDPEQQMIKARPQGRASIPFGAAAVQQARTSNIKDYGEPGTDPLSRTAPSARMMTGTASTLDLAAGTTRSSSQRIPGYTGHVTDAVPMANEVTNEAKQPGALLLGLSQYPRERVPGCTKHFPRAACNIREPPASAPALDPDWAQVSGVP</sequence>
<protein>
    <submittedName>
        <fullName evidence="2">Uncharacterized protein</fullName>
    </submittedName>
</protein>
<keyword evidence="3" id="KW-1185">Reference proteome</keyword>
<reference evidence="2 3" key="1">
    <citation type="journal article" date="2024" name="Nat. Commun.">
        <title>Phylogenomics reveals the evolutionary origins of lichenization in chlorophyte algae.</title>
        <authorList>
            <person name="Puginier C."/>
            <person name="Libourel C."/>
            <person name="Otte J."/>
            <person name="Skaloud P."/>
            <person name="Haon M."/>
            <person name="Grisel S."/>
            <person name="Petersen M."/>
            <person name="Berrin J.G."/>
            <person name="Delaux P.M."/>
            <person name="Dal Grande F."/>
            <person name="Keller J."/>
        </authorList>
    </citation>
    <scope>NUCLEOTIDE SEQUENCE [LARGE SCALE GENOMIC DNA]</scope>
    <source>
        <strain evidence="2 3">SAG 2036</strain>
    </source>
</reference>
<feature type="region of interest" description="Disordered" evidence="1">
    <location>
        <begin position="25"/>
        <end position="49"/>
    </location>
</feature>
<evidence type="ECO:0000313" key="2">
    <source>
        <dbReference type="EMBL" id="KAK9807151.1"/>
    </source>
</evidence>
<comment type="caution">
    <text evidence="2">The sequence shown here is derived from an EMBL/GenBank/DDBJ whole genome shotgun (WGS) entry which is preliminary data.</text>
</comment>
<name>A0AAW1PF91_9CHLO</name>
<dbReference type="AlphaFoldDB" id="A0AAW1PF91"/>
<proteinExistence type="predicted"/>
<evidence type="ECO:0000256" key="1">
    <source>
        <dbReference type="SAM" id="MobiDB-lite"/>
    </source>
</evidence>
<dbReference type="EMBL" id="JALJOQ010000033">
    <property type="protein sequence ID" value="KAK9807151.1"/>
    <property type="molecule type" value="Genomic_DNA"/>
</dbReference>
<organism evidence="2 3">
    <name type="scientific">Symbiochloris irregularis</name>
    <dbReference type="NCBI Taxonomy" id="706552"/>
    <lineage>
        <taxon>Eukaryota</taxon>
        <taxon>Viridiplantae</taxon>
        <taxon>Chlorophyta</taxon>
        <taxon>core chlorophytes</taxon>
        <taxon>Trebouxiophyceae</taxon>
        <taxon>Trebouxiales</taxon>
        <taxon>Trebouxiaceae</taxon>
        <taxon>Symbiochloris</taxon>
    </lineage>
</organism>
<dbReference type="Proteomes" id="UP001465755">
    <property type="component" value="Unassembled WGS sequence"/>
</dbReference>
<feature type="compositionally biased region" description="Polar residues" evidence="1">
    <location>
        <begin position="32"/>
        <end position="41"/>
    </location>
</feature>
<accession>A0AAW1PF91</accession>
<evidence type="ECO:0000313" key="3">
    <source>
        <dbReference type="Proteomes" id="UP001465755"/>
    </source>
</evidence>